<comment type="caution">
    <text evidence="2">The sequence shown here is derived from an EMBL/GenBank/DDBJ whole genome shotgun (WGS) entry which is preliminary data.</text>
</comment>
<proteinExistence type="predicted"/>
<sequence length="168" mass="18569">MSKQKQQNIKRMLLLGFIGNTIAVVFIVLAVFSIFALFAQVFLQSYFADVALQSIRTQNPTKEINGRVISINMTLKTAQAIQKGYHSWTPLVHLIAETIPSDILIESVQFDSTAGTLSLSGVVPSREALLALKSSLESLDQIDAVTIPLSDLTKHDQIHISLTIPFRF</sequence>
<dbReference type="AlphaFoldDB" id="A0A2H0N2X6"/>
<gene>
    <name evidence="2" type="ORF">COV60_01310</name>
</gene>
<protein>
    <submittedName>
        <fullName evidence="2">Uncharacterized protein</fullName>
    </submittedName>
</protein>
<dbReference type="EMBL" id="PCWM01000024">
    <property type="protein sequence ID" value="PIR03254.1"/>
    <property type="molecule type" value="Genomic_DNA"/>
</dbReference>
<keyword evidence="1" id="KW-0472">Membrane</keyword>
<reference evidence="2 3" key="1">
    <citation type="submission" date="2017-09" db="EMBL/GenBank/DDBJ databases">
        <title>Depth-based differentiation of microbial function through sediment-hosted aquifers and enrichment of novel symbionts in the deep terrestrial subsurface.</title>
        <authorList>
            <person name="Probst A.J."/>
            <person name="Ladd B."/>
            <person name="Jarett J.K."/>
            <person name="Geller-Mcgrath D.E."/>
            <person name="Sieber C.M."/>
            <person name="Emerson J.B."/>
            <person name="Anantharaman K."/>
            <person name="Thomas B.C."/>
            <person name="Malmstrom R."/>
            <person name="Stieglmeier M."/>
            <person name="Klingl A."/>
            <person name="Woyke T."/>
            <person name="Ryan C.M."/>
            <person name="Banfield J.F."/>
        </authorList>
    </citation>
    <scope>NUCLEOTIDE SEQUENCE [LARGE SCALE GENOMIC DNA]</scope>
    <source>
        <strain evidence="2">CG11_big_fil_rev_8_21_14_0_20_43_7</strain>
    </source>
</reference>
<feature type="transmembrane region" description="Helical" evidence="1">
    <location>
        <begin position="12"/>
        <end position="38"/>
    </location>
</feature>
<evidence type="ECO:0000256" key="1">
    <source>
        <dbReference type="SAM" id="Phobius"/>
    </source>
</evidence>
<keyword evidence="1" id="KW-1133">Transmembrane helix</keyword>
<keyword evidence="1" id="KW-0812">Transmembrane</keyword>
<name>A0A2H0N2X6_9BACT</name>
<organism evidence="2 3">
    <name type="scientific">Candidatus Magasanikbacteria bacterium CG11_big_fil_rev_8_21_14_0_20_43_7</name>
    <dbReference type="NCBI Taxonomy" id="1974654"/>
    <lineage>
        <taxon>Bacteria</taxon>
        <taxon>Candidatus Magasanikiibacteriota</taxon>
    </lineage>
</organism>
<dbReference type="Proteomes" id="UP000229782">
    <property type="component" value="Unassembled WGS sequence"/>
</dbReference>
<evidence type="ECO:0000313" key="3">
    <source>
        <dbReference type="Proteomes" id="UP000229782"/>
    </source>
</evidence>
<evidence type="ECO:0000313" key="2">
    <source>
        <dbReference type="EMBL" id="PIR03254.1"/>
    </source>
</evidence>
<accession>A0A2H0N2X6</accession>